<dbReference type="AlphaFoldDB" id="R2SW69"/>
<organism evidence="1 3">
    <name type="scientific">Enterococcus moraviensis ATCC BAA-383</name>
    <dbReference type="NCBI Taxonomy" id="1158609"/>
    <lineage>
        <taxon>Bacteria</taxon>
        <taxon>Bacillati</taxon>
        <taxon>Bacillota</taxon>
        <taxon>Bacilli</taxon>
        <taxon>Lactobacillales</taxon>
        <taxon>Enterococcaceae</taxon>
        <taxon>Enterococcus</taxon>
    </lineage>
</organism>
<reference evidence="2 4" key="2">
    <citation type="submission" date="2013-03" db="EMBL/GenBank/DDBJ databases">
        <title>The Genome Sequence of Enterococcus moraviensis BAA-383 (PacBio/Illumina hybrid assembly).</title>
        <authorList>
            <consortium name="The Broad Institute Genomics Platform"/>
            <consortium name="The Broad Institute Genome Sequencing Center for Infectious Disease"/>
            <person name="Earl A."/>
            <person name="Russ C."/>
            <person name="Gilmore M."/>
            <person name="Surin D."/>
            <person name="Walker B."/>
            <person name="Young S."/>
            <person name="Zeng Q."/>
            <person name="Gargeya S."/>
            <person name="Fitzgerald M."/>
            <person name="Haas B."/>
            <person name="Abouelleil A."/>
            <person name="Allen A.W."/>
            <person name="Alvarado L."/>
            <person name="Arachchi H.M."/>
            <person name="Berlin A.M."/>
            <person name="Chapman S.B."/>
            <person name="Gainer-Dewar J."/>
            <person name="Goldberg J."/>
            <person name="Griggs A."/>
            <person name="Gujja S."/>
            <person name="Hansen M."/>
            <person name="Howarth C."/>
            <person name="Imamovic A."/>
            <person name="Ireland A."/>
            <person name="Larimer J."/>
            <person name="McCowan C."/>
            <person name="Murphy C."/>
            <person name="Pearson M."/>
            <person name="Poon T.W."/>
            <person name="Priest M."/>
            <person name="Roberts A."/>
            <person name="Saif S."/>
            <person name="Shea T."/>
            <person name="Sisk P."/>
            <person name="Sykes S."/>
            <person name="Wortman J."/>
            <person name="Nusbaum C."/>
            <person name="Birren B."/>
        </authorList>
    </citation>
    <scope>NUCLEOTIDE SEQUENCE [LARGE SCALE GENOMIC DNA]</scope>
    <source>
        <strain evidence="2 4">ATCC BAA-383</strain>
    </source>
</reference>
<evidence type="ECO:0000313" key="3">
    <source>
        <dbReference type="Proteomes" id="UP000013781"/>
    </source>
</evidence>
<evidence type="ECO:0000313" key="4">
    <source>
        <dbReference type="Proteomes" id="UP000014157"/>
    </source>
</evidence>
<dbReference type="Proteomes" id="UP000014157">
    <property type="component" value="Unassembled WGS sequence"/>
</dbReference>
<dbReference type="EMBL" id="AJAS01000022">
    <property type="protein sequence ID" value="EOH97041.1"/>
    <property type="molecule type" value="Genomic_DNA"/>
</dbReference>
<sequence length="70" mass="8222">MIVKKIKLLQTREIGFSSFFLLILPNSHGIKTEKYYKQKNTSDWLLDSKIGDKIKYANLSMNSFLEMLLH</sequence>
<gene>
    <name evidence="2" type="ORF">I586_02100</name>
    <name evidence="1" type="ORF">UAY_02773</name>
</gene>
<comment type="caution">
    <text evidence="1">The sequence shown here is derived from an EMBL/GenBank/DDBJ whole genome shotgun (WGS) entry which is preliminary data.</text>
</comment>
<name>R2SW69_9ENTE</name>
<protein>
    <submittedName>
        <fullName evidence="1">Uncharacterized protein</fullName>
    </submittedName>
</protein>
<proteinExistence type="predicted"/>
<reference evidence="1 3" key="1">
    <citation type="submission" date="2013-02" db="EMBL/GenBank/DDBJ databases">
        <title>The Genome Sequence of Enterococcus moraviensis BAA-383.</title>
        <authorList>
            <consortium name="The Broad Institute Genome Sequencing Platform"/>
            <consortium name="The Broad Institute Genome Sequencing Center for Infectious Disease"/>
            <person name="Earl A.M."/>
            <person name="Gilmore M.S."/>
            <person name="Lebreton F."/>
            <person name="Walker B."/>
            <person name="Young S.K."/>
            <person name="Zeng Q."/>
            <person name="Gargeya S."/>
            <person name="Fitzgerald M."/>
            <person name="Haas B."/>
            <person name="Abouelleil A."/>
            <person name="Alvarado L."/>
            <person name="Arachchi H.M."/>
            <person name="Berlin A.M."/>
            <person name="Chapman S.B."/>
            <person name="Dewar J."/>
            <person name="Goldberg J."/>
            <person name="Griggs A."/>
            <person name="Gujja S."/>
            <person name="Hansen M."/>
            <person name="Howarth C."/>
            <person name="Imamovic A."/>
            <person name="Larimer J."/>
            <person name="McCowan C."/>
            <person name="Murphy C."/>
            <person name="Neiman D."/>
            <person name="Pearson M."/>
            <person name="Priest M."/>
            <person name="Roberts A."/>
            <person name="Saif S."/>
            <person name="Shea T."/>
            <person name="Sisk P."/>
            <person name="Sykes S."/>
            <person name="Wortman J."/>
            <person name="Nusbaum C."/>
            <person name="Birren B."/>
        </authorList>
    </citation>
    <scope>NUCLEOTIDE SEQUENCE [LARGE SCALE GENOMIC DNA]</scope>
    <source>
        <strain evidence="1 3">ATCC BAA-383</strain>
    </source>
</reference>
<accession>R2SW69</accession>
<dbReference type="Proteomes" id="UP000013781">
    <property type="component" value="Unassembled WGS sequence"/>
</dbReference>
<evidence type="ECO:0000313" key="1">
    <source>
        <dbReference type="EMBL" id="EOH97041.1"/>
    </source>
</evidence>
<evidence type="ECO:0000313" key="2">
    <source>
        <dbReference type="EMBL" id="EOT65831.1"/>
    </source>
</evidence>
<dbReference type="EMBL" id="ASWB01000003">
    <property type="protein sequence ID" value="EOT65831.1"/>
    <property type="molecule type" value="Genomic_DNA"/>
</dbReference>
<dbReference type="HOGENOM" id="CLU_2751581_0_0_9"/>
<keyword evidence="4" id="KW-1185">Reference proteome</keyword>